<dbReference type="EMBL" id="LJIJ01000926">
    <property type="protein sequence ID" value="ODM93736.1"/>
    <property type="molecule type" value="Genomic_DNA"/>
</dbReference>
<keyword evidence="10 13" id="KW-0408">Iron</keyword>
<dbReference type="GO" id="GO:0020037">
    <property type="term" value="F:heme binding"/>
    <property type="evidence" value="ECO:0007669"/>
    <property type="project" value="InterPro"/>
</dbReference>
<dbReference type="InterPro" id="IPR017972">
    <property type="entry name" value="Cyt_P450_CS"/>
</dbReference>
<dbReference type="GO" id="GO:0016705">
    <property type="term" value="F:oxidoreductase activity, acting on paired donors, with incorporation or reduction of molecular oxygen"/>
    <property type="evidence" value="ECO:0007669"/>
    <property type="project" value="InterPro"/>
</dbReference>
<dbReference type="Pfam" id="PF00067">
    <property type="entry name" value="p450"/>
    <property type="match status" value="1"/>
</dbReference>
<dbReference type="GO" id="GO:0005506">
    <property type="term" value="F:iron ion binding"/>
    <property type="evidence" value="ECO:0007669"/>
    <property type="project" value="InterPro"/>
</dbReference>
<dbReference type="STRING" id="48709.A0A1D2ML34"/>
<evidence type="ECO:0000256" key="6">
    <source>
        <dbReference type="ARBA" id="ARBA00022723"/>
    </source>
</evidence>
<comment type="cofactor">
    <cofactor evidence="1 13">
        <name>heme</name>
        <dbReference type="ChEBI" id="CHEBI:30413"/>
    </cofactor>
</comment>
<dbReference type="PROSITE" id="PS00086">
    <property type="entry name" value="CYTOCHROME_P450"/>
    <property type="match status" value="1"/>
</dbReference>
<evidence type="ECO:0000256" key="9">
    <source>
        <dbReference type="ARBA" id="ARBA00023002"/>
    </source>
</evidence>
<evidence type="ECO:0000313" key="16">
    <source>
        <dbReference type="Proteomes" id="UP000094527"/>
    </source>
</evidence>
<evidence type="ECO:0000256" key="10">
    <source>
        <dbReference type="ARBA" id="ARBA00023004"/>
    </source>
</evidence>
<dbReference type="InterPro" id="IPR036396">
    <property type="entry name" value="Cyt_P450_sf"/>
</dbReference>
<reference evidence="15 16" key="1">
    <citation type="journal article" date="2016" name="Genome Biol. Evol.">
        <title>Gene Family Evolution Reflects Adaptation to Soil Environmental Stressors in the Genome of the Collembolan Orchesella cincta.</title>
        <authorList>
            <person name="Faddeeva-Vakhrusheva A."/>
            <person name="Derks M.F."/>
            <person name="Anvar S.Y."/>
            <person name="Agamennone V."/>
            <person name="Suring W."/>
            <person name="Smit S."/>
            <person name="van Straalen N.M."/>
            <person name="Roelofs D."/>
        </authorList>
    </citation>
    <scope>NUCLEOTIDE SEQUENCE [LARGE SCALE GENOMIC DNA]</scope>
    <source>
        <tissue evidence="15">Mixed pool</tissue>
    </source>
</reference>
<evidence type="ECO:0000256" key="1">
    <source>
        <dbReference type="ARBA" id="ARBA00001971"/>
    </source>
</evidence>
<dbReference type="SUPFAM" id="SSF48264">
    <property type="entry name" value="Cytochrome P450"/>
    <property type="match status" value="1"/>
</dbReference>
<evidence type="ECO:0000256" key="14">
    <source>
        <dbReference type="RuleBase" id="RU000461"/>
    </source>
</evidence>
<evidence type="ECO:0000256" key="5">
    <source>
        <dbReference type="ARBA" id="ARBA00022617"/>
    </source>
</evidence>
<dbReference type="PANTHER" id="PTHR24291">
    <property type="entry name" value="CYTOCHROME P450 FAMILY 4"/>
    <property type="match status" value="1"/>
</dbReference>
<evidence type="ECO:0000256" key="11">
    <source>
        <dbReference type="ARBA" id="ARBA00023033"/>
    </source>
</evidence>
<organism evidence="15 16">
    <name type="scientific">Orchesella cincta</name>
    <name type="common">Springtail</name>
    <name type="synonym">Podura cincta</name>
    <dbReference type="NCBI Taxonomy" id="48709"/>
    <lineage>
        <taxon>Eukaryota</taxon>
        <taxon>Metazoa</taxon>
        <taxon>Ecdysozoa</taxon>
        <taxon>Arthropoda</taxon>
        <taxon>Hexapoda</taxon>
        <taxon>Collembola</taxon>
        <taxon>Entomobryomorpha</taxon>
        <taxon>Entomobryoidea</taxon>
        <taxon>Orchesellidae</taxon>
        <taxon>Orchesellinae</taxon>
        <taxon>Orchesella</taxon>
    </lineage>
</organism>
<dbReference type="GO" id="GO:0004497">
    <property type="term" value="F:monooxygenase activity"/>
    <property type="evidence" value="ECO:0007669"/>
    <property type="project" value="UniProtKB-KW"/>
</dbReference>
<sequence length="537" mass="62570">MTNHRKTWKYSTEQLLKMETYSHYFFHILSFSGKSVLQNFLLISTISLFLLKVVQRWAGFWSKSLEEDPYKAYKALRGPRTLSPTGNVLWFILKNDLLQKFVDYALKYGPIYRLDFFFEEVICLTSPEATQALLSSQNYGHYRHGQLQELMWPENIDSLLVLPGGEKWKSRRKLLSSPFKYKALQVHNPCFHKHANRLVQQLETRFKDGAGSEGILSDLLTVCTFGISSETLLGVDLDETEVGAGTLFCKNVNIFYKNVIGRCTRPWLLIPWIWKRSSAYQETTEAIASMRRIAGKVIEKYKHKMENDSRTDSEPNDTMIEVMLRKGADEKLIFDEVTIMLTVANDTTPISTEYALFILALHPEHQERCRQEIDKVFNDPNMFKDGVLKFEALTELKYLERCIQETLRMNPIVMIMRRLEAPLRINEELMGFPCSYRPIAVHNQPQYYPDPEKFDPDRFLPEKVRERSVYGYIPFSVGQRSCIGMKLAILELKIMIATILRNFEVRTPERREDVKLVVVGITKPSKPIRFILTRRNI</sequence>
<dbReference type="InterPro" id="IPR002401">
    <property type="entry name" value="Cyt_P450_E_grp-I"/>
</dbReference>
<dbReference type="GO" id="GO:0005789">
    <property type="term" value="C:endoplasmic reticulum membrane"/>
    <property type="evidence" value="ECO:0007669"/>
    <property type="project" value="UniProtKB-SubCell"/>
</dbReference>
<evidence type="ECO:0000256" key="7">
    <source>
        <dbReference type="ARBA" id="ARBA00022824"/>
    </source>
</evidence>
<dbReference type="AlphaFoldDB" id="A0A1D2ML34"/>
<dbReference type="PRINTS" id="PR00385">
    <property type="entry name" value="P450"/>
</dbReference>
<proteinExistence type="inferred from homology"/>
<comment type="similarity">
    <text evidence="4 14">Belongs to the cytochrome P450 family.</text>
</comment>
<evidence type="ECO:0000256" key="2">
    <source>
        <dbReference type="ARBA" id="ARBA00004524"/>
    </source>
</evidence>
<dbReference type="Proteomes" id="UP000094527">
    <property type="component" value="Unassembled WGS sequence"/>
</dbReference>
<comment type="caution">
    <text evidence="15">The sequence shown here is derived from an EMBL/GenBank/DDBJ whole genome shotgun (WGS) entry which is preliminary data.</text>
</comment>
<accession>A0A1D2ML34</accession>
<keyword evidence="11 14" id="KW-0503">Monooxygenase</keyword>
<evidence type="ECO:0000256" key="3">
    <source>
        <dbReference type="ARBA" id="ARBA00004586"/>
    </source>
</evidence>
<keyword evidence="12" id="KW-0472">Membrane</keyword>
<dbReference type="PRINTS" id="PR00463">
    <property type="entry name" value="EP450I"/>
</dbReference>
<evidence type="ECO:0000256" key="13">
    <source>
        <dbReference type="PIRSR" id="PIRSR602401-1"/>
    </source>
</evidence>
<feature type="binding site" description="axial binding residue" evidence="13">
    <location>
        <position position="482"/>
    </location>
    <ligand>
        <name>heme</name>
        <dbReference type="ChEBI" id="CHEBI:30413"/>
    </ligand>
    <ligandPart>
        <name>Fe</name>
        <dbReference type="ChEBI" id="CHEBI:18248"/>
    </ligandPart>
</feature>
<dbReference type="OMA" id="MWPENID"/>
<comment type="subcellular location">
    <subcellularLocation>
        <location evidence="3">Endoplasmic reticulum membrane</location>
    </subcellularLocation>
    <subcellularLocation>
        <location evidence="2">Microsome membrane</location>
    </subcellularLocation>
</comment>
<keyword evidence="9 14" id="KW-0560">Oxidoreductase</keyword>
<dbReference type="OrthoDB" id="1470350at2759"/>
<keyword evidence="5 13" id="KW-0349">Heme</keyword>
<keyword evidence="8" id="KW-0492">Microsome</keyword>
<keyword evidence="7" id="KW-0256">Endoplasmic reticulum</keyword>
<evidence type="ECO:0000256" key="12">
    <source>
        <dbReference type="ARBA" id="ARBA00023136"/>
    </source>
</evidence>
<name>A0A1D2ML34_ORCCI</name>
<dbReference type="PANTHER" id="PTHR24291:SF189">
    <property type="entry name" value="CYTOCHROME P450 4C3-RELATED"/>
    <property type="match status" value="1"/>
</dbReference>
<dbReference type="InterPro" id="IPR050196">
    <property type="entry name" value="Cytochrome_P450_Monoox"/>
</dbReference>
<evidence type="ECO:0000256" key="4">
    <source>
        <dbReference type="ARBA" id="ARBA00010617"/>
    </source>
</evidence>
<dbReference type="InterPro" id="IPR001128">
    <property type="entry name" value="Cyt_P450"/>
</dbReference>
<gene>
    <name evidence="15" type="ORF">Ocin01_12940</name>
</gene>
<dbReference type="Gene3D" id="1.10.630.10">
    <property type="entry name" value="Cytochrome P450"/>
    <property type="match status" value="1"/>
</dbReference>
<evidence type="ECO:0000313" key="15">
    <source>
        <dbReference type="EMBL" id="ODM93736.1"/>
    </source>
</evidence>
<keyword evidence="16" id="KW-1185">Reference proteome</keyword>
<evidence type="ECO:0000256" key="8">
    <source>
        <dbReference type="ARBA" id="ARBA00022848"/>
    </source>
</evidence>
<keyword evidence="6 13" id="KW-0479">Metal-binding</keyword>
<protein>
    <submittedName>
        <fullName evidence="15">Cytochrome P450 4C1</fullName>
    </submittedName>
</protein>